<evidence type="ECO:0000256" key="4">
    <source>
        <dbReference type="ARBA" id="ARBA00022989"/>
    </source>
</evidence>
<dbReference type="EMBL" id="JAVRIF010000005">
    <property type="protein sequence ID" value="MDT0604118.1"/>
    <property type="molecule type" value="Genomic_DNA"/>
</dbReference>
<proteinExistence type="inferred from homology"/>
<dbReference type="InterPro" id="IPR045214">
    <property type="entry name" value="Surf1/Surf4"/>
</dbReference>
<dbReference type="PANTHER" id="PTHR23427:SF2">
    <property type="entry name" value="SURFEIT LOCUS PROTEIN 1"/>
    <property type="match status" value="1"/>
</dbReference>
<feature type="transmembrane region" description="Helical" evidence="6">
    <location>
        <begin position="12"/>
        <end position="33"/>
    </location>
</feature>
<keyword evidence="3 6" id="KW-0812">Transmembrane</keyword>
<dbReference type="Proteomes" id="UP001266357">
    <property type="component" value="Unassembled WGS sequence"/>
</dbReference>
<protein>
    <recommendedName>
        <fullName evidence="6">SURF1-like protein</fullName>
    </recommendedName>
</protein>
<evidence type="ECO:0000256" key="5">
    <source>
        <dbReference type="ARBA" id="ARBA00023136"/>
    </source>
</evidence>
<comment type="caution">
    <text evidence="7">The sequence shown here is derived from an EMBL/GenBank/DDBJ whole genome shotgun (WGS) entry which is preliminary data.</text>
</comment>
<keyword evidence="5 6" id="KW-0472">Membrane</keyword>
<evidence type="ECO:0000256" key="2">
    <source>
        <dbReference type="ARBA" id="ARBA00007165"/>
    </source>
</evidence>
<evidence type="ECO:0000313" key="8">
    <source>
        <dbReference type="Proteomes" id="UP001266357"/>
    </source>
</evidence>
<dbReference type="PANTHER" id="PTHR23427">
    <property type="entry name" value="SURFEIT LOCUS PROTEIN"/>
    <property type="match status" value="1"/>
</dbReference>
<dbReference type="PROSITE" id="PS50895">
    <property type="entry name" value="SURF1"/>
    <property type="match status" value="1"/>
</dbReference>
<evidence type="ECO:0000256" key="3">
    <source>
        <dbReference type="ARBA" id="ARBA00022692"/>
    </source>
</evidence>
<gene>
    <name evidence="7" type="ORF">RM573_10990</name>
</gene>
<comment type="subcellular location">
    <subcellularLocation>
        <location evidence="6">Cell membrane</location>
        <topology evidence="6">Multi-pass membrane protein</topology>
    </subcellularLocation>
    <subcellularLocation>
        <location evidence="1">Membrane</location>
    </subcellularLocation>
</comment>
<evidence type="ECO:0000313" key="7">
    <source>
        <dbReference type="EMBL" id="MDT0604118.1"/>
    </source>
</evidence>
<evidence type="ECO:0000256" key="6">
    <source>
        <dbReference type="RuleBase" id="RU363076"/>
    </source>
</evidence>
<accession>A0ABU3A1Q8</accession>
<sequence length="252" mass="29408">MKFADFREYFNQLNWFVVIITLLVFSGLIKLGFWQTARAIEKEQRLSRISDYKSQDALSLDEVLSLQSSNENINDLPVKIQGAFNDEKVFLLDNQTHNGRLGYRVLQVITDNDRAVLVNLGWIEGFIDRSKLPEITPVSGAQKITGHVRLIEHGIVLSEENYKNPSWPLRIQRIEIDKFSRFFAQKLLPFVIYLDTKESLGFEKNWRPIVMPPEKHRAYAFQWFSLATAWMLLMISASVWFIKNKPKNNNKN</sequence>
<keyword evidence="4 6" id="KW-1133">Transmembrane helix</keyword>
<evidence type="ECO:0000256" key="1">
    <source>
        <dbReference type="ARBA" id="ARBA00004370"/>
    </source>
</evidence>
<comment type="similarity">
    <text evidence="2 6">Belongs to the SURF1 family.</text>
</comment>
<keyword evidence="6" id="KW-1003">Cell membrane</keyword>
<dbReference type="Pfam" id="PF02104">
    <property type="entry name" value="SURF1"/>
    <property type="match status" value="1"/>
</dbReference>
<reference evidence="7 8" key="1">
    <citation type="submission" date="2023-09" db="EMBL/GenBank/DDBJ databases">
        <authorList>
            <person name="Rey-Velasco X."/>
        </authorList>
    </citation>
    <scope>NUCLEOTIDE SEQUENCE [LARGE SCALE GENOMIC DNA]</scope>
    <source>
        <strain evidence="7 8">W431</strain>
    </source>
</reference>
<organism evidence="7 8">
    <name type="scientific">Thalassotalea castellviae</name>
    <dbReference type="NCBI Taxonomy" id="3075612"/>
    <lineage>
        <taxon>Bacteria</taxon>
        <taxon>Pseudomonadati</taxon>
        <taxon>Pseudomonadota</taxon>
        <taxon>Gammaproteobacteria</taxon>
        <taxon>Alteromonadales</taxon>
        <taxon>Colwelliaceae</taxon>
        <taxon>Thalassotalea</taxon>
    </lineage>
</organism>
<dbReference type="InterPro" id="IPR002994">
    <property type="entry name" value="Surf1/Shy1"/>
</dbReference>
<dbReference type="CDD" id="cd06662">
    <property type="entry name" value="SURF1"/>
    <property type="match status" value="1"/>
</dbReference>
<dbReference type="RefSeq" id="WP_311581613.1">
    <property type="nucleotide sequence ID" value="NZ_JAVRIF010000005.1"/>
</dbReference>
<name>A0ABU3A1Q8_9GAMM</name>
<keyword evidence="8" id="KW-1185">Reference proteome</keyword>
<feature type="transmembrane region" description="Helical" evidence="6">
    <location>
        <begin position="221"/>
        <end position="242"/>
    </location>
</feature>